<evidence type="ECO:0000313" key="2">
    <source>
        <dbReference type="EMBL" id="KDQ12810.1"/>
    </source>
</evidence>
<feature type="compositionally biased region" description="Low complexity" evidence="1">
    <location>
        <begin position="178"/>
        <end position="204"/>
    </location>
</feature>
<evidence type="ECO:0000313" key="3">
    <source>
        <dbReference type="Proteomes" id="UP000027195"/>
    </source>
</evidence>
<reference evidence="3" key="1">
    <citation type="journal article" date="2014" name="Proc. Natl. Acad. Sci. U.S.A.">
        <title>Extensive sampling of basidiomycete genomes demonstrates inadequacy of the white-rot/brown-rot paradigm for wood decay fungi.</title>
        <authorList>
            <person name="Riley R."/>
            <person name="Salamov A.A."/>
            <person name="Brown D.W."/>
            <person name="Nagy L.G."/>
            <person name="Floudas D."/>
            <person name="Held B.W."/>
            <person name="Levasseur A."/>
            <person name="Lombard V."/>
            <person name="Morin E."/>
            <person name="Otillar R."/>
            <person name="Lindquist E.A."/>
            <person name="Sun H."/>
            <person name="LaButti K.M."/>
            <person name="Schmutz J."/>
            <person name="Jabbour D."/>
            <person name="Luo H."/>
            <person name="Baker S.E."/>
            <person name="Pisabarro A.G."/>
            <person name="Walton J.D."/>
            <person name="Blanchette R.A."/>
            <person name="Henrissat B."/>
            <person name="Martin F."/>
            <person name="Cullen D."/>
            <person name="Hibbett D.S."/>
            <person name="Grigoriev I.V."/>
        </authorList>
    </citation>
    <scope>NUCLEOTIDE SEQUENCE [LARGE SCALE GENOMIC DNA]</scope>
    <source>
        <strain evidence="3">FD-172 SS1</strain>
    </source>
</reference>
<name>A0A067MDR6_BOTB1</name>
<proteinExistence type="predicted"/>
<evidence type="ECO:0000256" key="1">
    <source>
        <dbReference type="SAM" id="MobiDB-lite"/>
    </source>
</evidence>
<sequence length="305" mass="31980">MTARTRRDALPAARRSSARQQTDEIADVVAHLRCRAGTARGLSLGLALATPPETWWPCTDVSSTRVRLGTSWTVSRLALIPAAGSTSGYVYAHQLAMRSTYRLSTLQTIVAAVTRGGGRGRQDQRGAKKLREVIWAHVTRARMSVGKDEGWLQLAIASCLCAPSPQPPPPPPWPLLPSSPRSSSSTTRASTPRRNPAPTSPQPALAPALAAVVPPIIAILARIGDVGPGLRAAAWPASSTPPPPPSTMPPPPPLPVAPAPPSTPAFSILRPPPPVSSPSPSFPPPRPPDRSASLAFFPSPSISPP</sequence>
<gene>
    <name evidence="2" type="ORF">BOTBODRAFT_411157</name>
</gene>
<feature type="region of interest" description="Disordered" evidence="1">
    <location>
        <begin position="233"/>
        <end position="305"/>
    </location>
</feature>
<feature type="compositionally biased region" description="Pro residues" evidence="1">
    <location>
        <begin position="166"/>
        <end position="177"/>
    </location>
</feature>
<feature type="region of interest" description="Disordered" evidence="1">
    <location>
        <begin position="166"/>
        <end position="204"/>
    </location>
</feature>
<protein>
    <submittedName>
        <fullName evidence="2">Uncharacterized protein</fullName>
    </submittedName>
</protein>
<dbReference type="Proteomes" id="UP000027195">
    <property type="component" value="Unassembled WGS sequence"/>
</dbReference>
<dbReference type="AlphaFoldDB" id="A0A067MDR6"/>
<feature type="compositionally biased region" description="Pro residues" evidence="1">
    <location>
        <begin position="270"/>
        <end position="286"/>
    </location>
</feature>
<accession>A0A067MDR6</accession>
<keyword evidence="3" id="KW-1185">Reference proteome</keyword>
<dbReference type="InParanoid" id="A0A067MDR6"/>
<feature type="compositionally biased region" description="Pro residues" evidence="1">
    <location>
        <begin position="239"/>
        <end position="263"/>
    </location>
</feature>
<dbReference type="STRING" id="930990.A0A067MDR6"/>
<organism evidence="2 3">
    <name type="scientific">Botryobasidium botryosum (strain FD-172 SS1)</name>
    <dbReference type="NCBI Taxonomy" id="930990"/>
    <lineage>
        <taxon>Eukaryota</taxon>
        <taxon>Fungi</taxon>
        <taxon>Dikarya</taxon>
        <taxon>Basidiomycota</taxon>
        <taxon>Agaricomycotina</taxon>
        <taxon>Agaricomycetes</taxon>
        <taxon>Cantharellales</taxon>
        <taxon>Botryobasidiaceae</taxon>
        <taxon>Botryobasidium</taxon>
    </lineage>
</organism>
<dbReference type="EMBL" id="KL198048">
    <property type="protein sequence ID" value="KDQ12810.1"/>
    <property type="molecule type" value="Genomic_DNA"/>
</dbReference>
<dbReference type="HOGENOM" id="CLU_912117_0_0_1"/>